<reference evidence="4 5" key="1">
    <citation type="submission" date="2020-08" db="EMBL/GenBank/DDBJ databases">
        <title>Plant Genome Project.</title>
        <authorList>
            <person name="Zhang R.-G."/>
        </authorList>
    </citation>
    <scope>NUCLEOTIDE SEQUENCE [LARGE SCALE GENOMIC DNA]</scope>
    <source>
        <tissue evidence="4">Rhizome</tissue>
    </source>
</reference>
<keyword evidence="1" id="KW-0809">Transit peptide</keyword>
<gene>
    <name evidence="4" type="ORF">ZIOFF_037073</name>
</gene>
<name>A0A8J5GCR8_ZINOF</name>
<dbReference type="AlphaFoldDB" id="A0A8J5GCR8"/>
<dbReference type="PANTHER" id="PTHR31346:SF5">
    <property type="entry name" value="MULTIPLE ORGANELLAR RNA EDITING FACTOR 1, MITOCHONDRIAL"/>
    <property type="match status" value="1"/>
</dbReference>
<evidence type="ECO:0000259" key="3">
    <source>
        <dbReference type="Pfam" id="PF21864"/>
    </source>
</evidence>
<feature type="compositionally biased region" description="Basic and acidic residues" evidence="2">
    <location>
        <begin position="271"/>
        <end position="283"/>
    </location>
</feature>
<dbReference type="InterPro" id="IPR054059">
    <property type="entry name" value="MORF/ORRM1/DAG-like_MORF"/>
</dbReference>
<dbReference type="GO" id="GO:0042803">
    <property type="term" value="F:protein homodimerization activity"/>
    <property type="evidence" value="ECO:0007669"/>
    <property type="project" value="UniProtKB-ARBA"/>
</dbReference>
<dbReference type="Proteomes" id="UP000734854">
    <property type="component" value="Unassembled WGS sequence"/>
</dbReference>
<feature type="region of interest" description="Disordered" evidence="2">
    <location>
        <begin position="186"/>
        <end position="437"/>
    </location>
</feature>
<evidence type="ECO:0000256" key="2">
    <source>
        <dbReference type="SAM" id="MobiDB-lite"/>
    </source>
</evidence>
<dbReference type="EMBL" id="JACMSC010000010">
    <property type="protein sequence ID" value="KAG6504726.1"/>
    <property type="molecule type" value="Genomic_DNA"/>
</dbReference>
<proteinExistence type="predicted"/>
<dbReference type="GO" id="GO:0016554">
    <property type="term" value="P:cytidine to uridine editing"/>
    <property type="evidence" value="ECO:0007669"/>
    <property type="project" value="InterPro"/>
</dbReference>
<dbReference type="Pfam" id="PF21864">
    <property type="entry name" value="MORF_dom"/>
    <property type="match status" value="1"/>
</dbReference>
<protein>
    <recommendedName>
        <fullName evidence="3">MORF/ORRM1/DAG-like MORF domain-containing protein</fullName>
    </recommendedName>
</protein>
<dbReference type="FunFam" id="3.30.70.80:FF:000001">
    <property type="entry name" value="Multiple organellar RNA editing factor"/>
    <property type="match status" value="1"/>
</dbReference>
<feature type="compositionally biased region" description="Polar residues" evidence="2">
    <location>
        <begin position="296"/>
        <end position="308"/>
    </location>
</feature>
<dbReference type="InterPro" id="IPR037045">
    <property type="entry name" value="S8pro/Inhibitor_I9_sf"/>
</dbReference>
<sequence>MALHLRLRRAAAISSSLLKSRSPFPAISASFSSPLRLHASPSTFASSPLFLNYAFPPHARTQFLSFWSSSSLSNRRSDGGDEKFGPDEILFEGCDYNHWLITMDFPKDPAPTREEMIETYIQTLAKVVGSVEEAKKRMYALSTTTYQGFQAVMTEEMSEKFHGLPGVVFVLPDSYIDPVNKEYGGDKYENGVITPRPPPIQYNRPGRPRYQNRTDQPNYNNPPPRGNNSFGHQGFRQGDQRNYAPPQTNNHMGQDVRGYAPHGGQDYVYSGDRRETGRGEQRNSAHQGDWRGPMPQYQQDFNQGTRGNFTEDQRNFSRGPGGDNRFSGPPGYNREYTQGMGPGYGGEYGRGGNSGYNGEYRQQGHGYGGPPAHGQSQSAPGEGLTGEYGRGENSVYNREYKQQGPGYGGPYRQESTPAHGQSQSAPGEGPTGSWHVKNLIPSVFLE</sequence>
<keyword evidence="5" id="KW-1185">Reference proteome</keyword>
<comment type="caution">
    <text evidence="4">The sequence shown here is derived from an EMBL/GenBank/DDBJ whole genome shotgun (WGS) entry which is preliminary data.</text>
</comment>
<dbReference type="Gene3D" id="3.30.70.80">
    <property type="entry name" value="Peptidase S8 propeptide/proteinase inhibitor I9"/>
    <property type="match status" value="1"/>
</dbReference>
<dbReference type="InterPro" id="IPR039206">
    <property type="entry name" value="MORF/ORRM1/DAG-like"/>
</dbReference>
<organism evidence="4 5">
    <name type="scientific">Zingiber officinale</name>
    <name type="common">Ginger</name>
    <name type="synonym">Amomum zingiber</name>
    <dbReference type="NCBI Taxonomy" id="94328"/>
    <lineage>
        <taxon>Eukaryota</taxon>
        <taxon>Viridiplantae</taxon>
        <taxon>Streptophyta</taxon>
        <taxon>Embryophyta</taxon>
        <taxon>Tracheophyta</taxon>
        <taxon>Spermatophyta</taxon>
        <taxon>Magnoliopsida</taxon>
        <taxon>Liliopsida</taxon>
        <taxon>Zingiberales</taxon>
        <taxon>Zingiberaceae</taxon>
        <taxon>Zingiber</taxon>
    </lineage>
</organism>
<evidence type="ECO:0000313" key="5">
    <source>
        <dbReference type="Proteomes" id="UP000734854"/>
    </source>
</evidence>
<dbReference type="GO" id="GO:0080156">
    <property type="term" value="P:mitochondrial mRNA modification"/>
    <property type="evidence" value="ECO:0007669"/>
    <property type="project" value="TreeGrafter"/>
</dbReference>
<feature type="domain" description="MORF/ORRM1/DAG-like MORF" evidence="3">
    <location>
        <begin position="96"/>
        <end position="188"/>
    </location>
</feature>
<feature type="compositionally biased region" description="Polar residues" evidence="2">
    <location>
        <begin position="413"/>
        <end position="425"/>
    </location>
</feature>
<dbReference type="PANTHER" id="PTHR31346">
    <property type="entry name" value="MULTIPLE ORGANELLAR RNA EDITING FACTOR 2, CHLOROPLASTIC-RELATED-RELATED"/>
    <property type="match status" value="1"/>
</dbReference>
<accession>A0A8J5GCR8</accession>
<dbReference type="GO" id="GO:0005739">
    <property type="term" value="C:mitochondrion"/>
    <property type="evidence" value="ECO:0007669"/>
    <property type="project" value="TreeGrafter"/>
</dbReference>
<evidence type="ECO:0000256" key="1">
    <source>
        <dbReference type="ARBA" id="ARBA00022946"/>
    </source>
</evidence>
<evidence type="ECO:0000313" key="4">
    <source>
        <dbReference type="EMBL" id="KAG6504726.1"/>
    </source>
</evidence>
<feature type="compositionally biased region" description="Gly residues" evidence="2">
    <location>
        <begin position="340"/>
        <end position="355"/>
    </location>
</feature>